<dbReference type="InterPro" id="IPR036565">
    <property type="entry name" value="Mur-like_cat_sf"/>
</dbReference>
<dbReference type="InterPro" id="IPR035911">
    <property type="entry name" value="MurE/MurF_N"/>
</dbReference>
<gene>
    <name evidence="10" type="primary">murF</name>
    <name evidence="14" type="ORF">EV695_0155</name>
</gene>
<dbReference type="GO" id="GO:0051301">
    <property type="term" value="P:cell division"/>
    <property type="evidence" value="ECO:0007669"/>
    <property type="project" value="UniProtKB-KW"/>
</dbReference>
<name>A0A4R1F3F4_9GAMM</name>
<accession>A0A4R1F3F4</accession>
<dbReference type="Gene3D" id="3.40.1390.10">
    <property type="entry name" value="MurE/MurF, N-terminal domain"/>
    <property type="match status" value="1"/>
</dbReference>
<dbReference type="GO" id="GO:0047480">
    <property type="term" value="F:UDP-N-acetylmuramoyl-tripeptide-D-alanyl-D-alanine ligase activity"/>
    <property type="evidence" value="ECO:0007669"/>
    <property type="project" value="UniProtKB-UniRule"/>
</dbReference>
<dbReference type="EC" id="6.3.2.10" evidence="10 11"/>
<evidence type="ECO:0000259" key="12">
    <source>
        <dbReference type="Pfam" id="PF02875"/>
    </source>
</evidence>
<evidence type="ECO:0000259" key="13">
    <source>
        <dbReference type="Pfam" id="PF08245"/>
    </source>
</evidence>
<dbReference type="InterPro" id="IPR005863">
    <property type="entry name" value="UDP-N-AcMur_synth"/>
</dbReference>
<dbReference type="HAMAP" id="MF_02019">
    <property type="entry name" value="MurF"/>
    <property type="match status" value="1"/>
</dbReference>
<dbReference type="Gene3D" id="3.40.1190.10">
    <property type="entry name" value="Mur-like, catalytic domain"/>
    <property type="match status" value="1"/>
</dbReference>
<dbReference type="InterPro" id="IPR013221">
    <property type="entry name" value="Mur_ligase_cen"/>
</dbReference>
<comment type="similarity">
    <text evidence="10">Belongs to the MurCDEF family. MurF subfamily.</text>
</comment>
<keyword evidence="5 10" id="KW-0067">ATP-binding</keyword>
<evidence type="ECO:0000256" key="2">
    <source>
        <dbReference type="ARBA" id="ARBA00022598"/>
    </source>
</evidence>
<dbReference type="EMBL" id="SMFQ01000002">
    <property type="protein sequence ID" value="TCJ88313.1"/>
    <property type="molecule type" value="Genomic_DNA"/>
</dbReference>
<dbReference type="AlphaFoldDB" id="A0A4R1F3F4"/>
<dbReference type="SUPFAM" id="SSF53244">
    <property type="entry name" value="MurD-like peptide ligases, peptide-binding domain"/>
    <property type="match status" value="1"/>
</dbReference>
<evidence type="ECO:0000256" key="8">
    <source>
        <dbReference type="ARBA" id="ARBA00023306"/>
    </source>
</evidence>
<dbReference type="UniPathway" id="UPA00219"/>
<keyword evidence="1 10" id="KW-0963">Cytoplasm</keyword>
<keyword evidence="7 10" id="KW-0573">Peptidoglycan synthesis</keyword>
<comment type="function">
    <text evidence="10 11">Involved in cell wall formation. Catalyzes the final step in the synthesis of UDP-N-acetylmuramoyl-pentapeptide, the precursor of murein.</text>
</comment>
<protein>
    <recommendedName>
        <fullName evidence="10 11">UDP-N-acetylmuramoyl-tripeptide--D-alanyl-D-alanine ligase</fullName>
        <ecNumber evidence="10 11">6.3.2.10</ecNumber>
    </recommendedName>
    <alternativeName>
        <fullName evidence="10">D-alanyl-D-alanine-adding enzyme</fullName>
    </alternativeName>
</protein>
<dbReference type="InterPro" id="IPR036615">
    <property type="entry name" value="Mur_ligase_C_dom_sf"/>
</dbReference>
<comment type="catalytic activity">
    <reaction evidence="10 11">
        <text>D-alanyl-D-alanine + UDP-N-acetyl-alpha-D-muramoyl-L-alanyl-gamma-D-glutamyl-meso-2,6-diaminopimelate + ATP = UDP-N-acetyl-alpha-D-muramoyl-L-alanyl-gamma-D-glutamyl-meso-2,6-diaminopimeloyl-D-alanyl-D-alanine + ADP + phosphate + H(+)</text>
        <dbReference type="Rhea" id="RHEA:28374"/>
        <dbReference type="ChEBI" id="CHEBI:15378"/>
        <dbReference type="ChEBI" id="CHEBI:30616"/>
        <dbReference type="ChEBI" id="CHEBI:43474"/>
        <dbReference type="ChEBI" id="CHEBI:57822"/>
        <dbReference type="ChEBI" id="CHEBI:61386"/>
        <dbReference type="ChEBI" id="CHEBI:83905"/>
        <dbReference type="ChEBI" id="CHEBI:456216"/>
        <dbReference type="EC" id="6.3.2.10"/>
    </reaction>
</comment>
<dbReference type="PANTHER" id="PTHR43024:SF1">
    <property type="entry name" value="UDP-N-ACETYLMURAMOYL-TRIPEPTIDE--D-ALANYL-D-ALANINE LIGASE"/>
    <property type="match status" value="1"/>
</dbReference>
<feature type="domain" description="Mur ligase central" evidence="13">
    <location>
        <begin position="110"/>
        <end position="291"/>
    </location>
</feature>
<dbReference type="GO" id="GO:0005524">
    <property type="term" value="F:ATP binding"/>
    <property type="evidence" value="ECO:0007669"/>
    <property type="project" value="UniProtKB-UniRule"/>
</dbReference>
<dbReference type="GO" id="GO:0071555">
    <property type="term" value="P:cell wall organization"/>
    <property type="evidence" value="ECO:0007669"/>
    <property type="project" value="UniProtKB-KW"/>
</dbReference>
<comment type="pathway">
    <text evidence="10 11">Cell wall biogenesis; peptidoglycan biosynthesis.</text>
</comment>
<dbReference type="RefSeq" id="WP_131904016.1">
    <property type="nucleotide sequence ID" value="NZ_BAAAFU010000008.1"/>
</dbReference>
<dbReference type="GO" id="GO:0009252">
    <property type="term" value="P:peptidoglycan biosynthetic process"/>
    <property type="evidence" value="ECO:0007669"/>
    <property type="project" value="UniProtKB-UniRule"/>
</dbReference>
<dbReference type="Pfam" id="PF02875">
    <property type="entry name" value="Mur_ligase_C"/>
    <property type="match status" value="1"/>
</dbReference>
<evidence type="ECO:0000256" key="1">
    <source>
        <dbReference type="ARBA" id="ARBA00022490"/>
    </source>
</evidence>
<keyword evidence="4 10" id="KW-0547">Nucleotide-binding</keyword>
<keyword evidence="2 10" id="KW-0436">Ligase</keyword>
<comment type="caution">
    <text evidence="14">The sequence shown here is derived from an EMBL/GenBank/DDBJ whole genome shotgun (WGS) entry which is preliminary data.</text>
</comment>
<dbReference type="Gene3D" id="3.90.190.20">
    <property type="entry name" value="Mur ligase, C-terminal domain"/>
    <property type="match status" value="1"/>
</dbReference>
<dbReference type="InterPro" id="IPR051046">
    <property type="entry name" value="MurCDEF_CellWall_CoF430Synth"/>
</dbReference>
<dbReference type="PANTHER" id="PTHR43024">
    <property type="entry name" value="UDP-N-ACETYLMURAMOYL-TRIPEPTIDE--D-ALANYL-D-ALANINE LIGASE"/>
    <property type="match status" value="1"/>
</dbReference>
<evidence type="ECO:0000313" key="14">
    <source>
        <dbReference type="EMBL" id="TCJ88313.1"/>
    </source>
</evidence>
<evidence type="ECO:0000313" key="15">
    <source>
        <dbReference type="Proteomes" id="UP000294887"/>
    </source>
</evidence>
<sequence>MTQTANKFLSLSEIAQKVGGVLHGDDLMIDSVATDSRLVKSDQLFIAIKGERFDAHDFVADLTGVAGAALVSKKIDCDLPQIVVEDTLQALADLAAAWRQQYTKPLIALTGSNGKTTLKEMIAAILSQQGKVLATMGNLNNNIGMPLTLLRLREEHDFAVIEMGANHFGEIEFLTTIAKPDVAVVNNAGAAHLEGFINLEGVAQAKGEIFIGLGTHGIAVINADDTFADYWMDSNKDREVIAFGINNVATISGSLLSDGGLMIKMGENEVRANLKLLGRHNAMNALAAAAATSALGIKLETIVKGLESMLPVKGRLAPVAGINNSQILDDTYNANPDSVVAALDVLAQRKNTVFVLGDLGELGENPEKVHEKIGEKAKAVGIKHMYCLGDYSANACNSFGKNGKSFEEMDDLLSELKTDLQNDFPDSTTILIKGSRFMRMERAVEALSIEYGETA</sequence>
<keyword evidence="3 10" id="KW-0132">Cell division</keyword>
<evidence type="ECO:0000256" key="6">
    <source>
        <dbReference type="ARBA" id="ARBA00022960"/>
    </source>
</evidence>
<keyword evidence="8 10" id="KW-0131">Cell cycle</keyword>
<organism evidence="14 15">
    <name type="scientific">Cocleimonas flava</name>
    <dbReference type="NCBI Taxonomy" id="634765"/>
    <lineage>
        <taxon>Bacteria</taxon>
        <taxon>Pseudomonadati</taxon>
        <taxon>Pseudomonadota</taxon>
        <taxon>Gammaproteobacteria</taxon>
        <taxon>Thiotrichales</taxon>
        <taxon>Thiotrichaceae</taxon>
        <taxon>Cocleimonas</taxon>
    </lineage>
</organism>
<dbReference type="Pfam" id="PF08245">
    <property type="entry name" value="Mur_ligase_M"/>
    <property type="match status" value="1"/>
</dbReference>
<evidence type="ECO:0000256" key="7">
    <source>
        <dbReference type="ARBA" id="ARBA00022984"/>
    </source>
</evidence>
<evidence type="ECO:0000256" key="9">
    <source>
        <dbReference type="ARBA" id="ARBA00023316"/>
    </source>
</evidence>
<comment type="subcellular location">
    <subcellularLocation>
        <location evidence="10 11">Cytoplasm</location>
    </subcellularLocation>
</comment>
<dbReference type="Proteomes" id="UP000294887">
    <property type="component" value="Unassembled WGS sequence"/>
</dbReference>
<evidence type="ECO:0000256" key="3">
    <source>
        <dbReference type="ARBA" id="ARBA00022618"/>
    </source>
</evidence>
<evidence type="ECO:0000256" key="5">
    <source>
        <dbReference type="ARBA" id="ARBA00022840"/>
    </source>
</evidence>
<reference evidence="14 15" key="1">
    <citation type="submission" date="2019-03" db="EMBL/GenBank/DDBJ databases">
        <title>Genomic Encyclopedia of Type Strains, Phase IV (KMG-IV): sequencing the most valuable type-strain genomes for metagenomic binning, comparative biology and taxonomic classification.</title>
        <authorList>
            <person name="Goeker M."/>
        </authorList>
    </citation>
    <scope>NUCLEOTIDE SEQUENCE [LARGE SCALE GENOMIC DNA]</scope>
    <source>
        <strain evidence="14 15">DSM 24830</strain>
    </source>
</reference>
<dbReference type="OrthoDB" id="9801978at2"/>
<dbReference type="InterPro" id="IPR004101">
    <property type="entry name" value="Mur_ligase_C"/>
</dbReference>
<evidence type="ECO:0000256" key="11">
    <source>
        <dbReference type="RuleBase" id="RU004136"/>
    </source>
</evidence>
<proteinExistence type="inferred from homology"/>
<dbReference type="SUPFAM" id="SSF63418">
    <property type="entry name" value="MurE/MurF N-terminal domain"/>
    <property type="match status" value="1"/>
</dbReference>
<dbReference type="GO" id="GO:0005737">
    <property type="term" value="C:cytoplasm"/>
    <property type="evidence" value="ECO:0007669"/>
    <property type="project" value="UniProtKB-SubCell"/>
</dbReference>
<dbReference type="NCBIfam" id="TIGR01143">
    <property type="entry name" value="murF"/>
    <property type="match status" value="1"/>
</dbReference>
<keyword evidence="6 10" id="KW-0133">Cell shape</keyword>
<evidence type="ECO:0000256" key="4">
    <source>
        <dbReference type="ARBA" id="ARBA00022741"/>
    </source>
</evidence>
<keyword evidence="9 10" id="KW-0961">Cell wall biogenesis/degradation</keyword>
<dbReference type="GO" id="GO:0008360">
    <property type="term" value="P:regulation of cell shape"/>
    <property type="evidence" value="ECO:0007669"/>
    <property type="project" value="UniProtKB-KW"/>
</dbReference>
<feature type="domain" description="Mur ligase C-terminal" evidence="12">
    <location>
        <begin position="314"/>
        <end position="436"/>
    </location>
</feature>
<feature type="binding site" evidence="10">
    <location>
        <begin position="111"/>
        <end position="117"/>
    </location>
    <ligand>
        <name>ATP</name>
        <dbReference type="ChEBI" id="CHEBI:30616"/>
    </ligand>
</feature>
<keyword evidence="15" id="KW-1185">Reference proteome</keyword>
<dbReference type="SUPFAM" id="SSF53623">
    <property type="entry name" value="MurD-like peptide ligases, catalytic domain"/>
    <property type="match status" value="1"/>
</dbReference>
<dbReference type="GO" id="GO:0008766">
    <property type="term" value="F:UDP-N-acetylmuramoylalanyl-D-glutamyl-2,6-diaminopimelate-D-alanyl-D-alanine ligase activity"/>
    <property type="evidence" value="ECO:0007669"/>
    <property type="project" value="RHEA"/>
</dbReference>
<evidence type="ECO:0000256" key="10">
    <source>
        <dbReference type="HAMAP-Rule" id="MF_02019"/>
    </source>
</evidence>